<protein>
    <recommendedName>
        <fullName evidence="3">CxC1-like cysteine cluster associated with KDZ transposases domain-containing protein</fullName>
    </recommendedName>
</protein>
<dbReference type="Pfam" id="PF18758">
    <property type="entry name" value="KDZ"/>
    <property type="match status" value="1"/>
</dbReference>
<proteinExistence type="predicted"/>
<evidence type="ECO:0000313" key="5">
    <source>
        <dbReference type="Proteomes" id="UP000027195"/>
    </source>
</evidence>
<dbReference type="STRING" id="930990.A0A067MSP6"/>
<evidence type="ECO:0000313" key="4">
    <source>
        <dbReference type="EMBL" id="KDQ18639.1"/>
    </source>
</evidence>
<sequence>MAAVNTVRALVRNAGRHQRRRISQWARWSESVIPALMEPFMEYQRLTKSGRVSPPSINKTCLCNKLHLRLTLAQWNNLENTTLLVCGCQPASIQLMSRGYFPCAPARPSMAFHLDLLDFISIHAHNAAPNTAAWAETLEAFWKERSYILPSDDSLRRRLGAALQWYQVLVCRVRTMVSELSKTQPRRAPPPPANATPFISTPSPTNMPLSAHVPPPTNALPPTNSTPPASARPSTSATPPQTSSQAPAHAPSPTDTLPTSGPTLGKKALDRPSEYLRGCCPLCFGGARPNLGDSEADVHACLDATFGQKRRTSALDPRFHHPSSRFLSAEAVREMEERVKQARAPKPGNSKGKAKATVSEAVDLAISSAILDDCERSFLAAQEKVAKASKNFYSDTGLMALLCRHDRVLWLANVTTPGERQHYAFALLLELFRHLPPTWTVGLLYDIACQLHRSMIKHGILSEFLPRLSFAVSVFHAYGHQWPCQLVYHPRKRIGFGLTNGEGCERFWSALQALIPSLRVSGFYRRLFVIDCRLDHLNTKSLVRLALWIARQYKACRQRLSAANAGLYNSGVPVSELLLEWKAQVATQTQKSPRQSKNLADKAIAEVMLERDMLDEITANIKALEDQRAQVHEAGEEARQQLDIQIEKFYISSAQTKARLKVMEKALGVAGRQQLSDLKGNPYLRARMNAHVLRTRIRAKVVEFKFERTKLERVYRHHLMQEKQHTQTKNSIHRRHNGISALISKFNKLVDQMDSLRRGHRAPINTVSPQKLDVRKIFRLDVDDELWQEDPGLGDETCDELPRWLGDEKVRNGIVSMLERDRCLEEIRRLDVECLAMQSWLVDELRSLETAFSSTQDKPGMQYQLQRRLETHHEINACWRRSLSHIKPD</sequence>
<dbReference type="HOGENOM" id="CLU_004552_10_1_1"/>
<feature type="compositionally biased region" description="Low complexity" evidence="2">
    <location>
        <begin position="220"/>
        <end position="248"/>
    </location>
</feature>
<name>A0A067MSP6_BOTB1</name>
<dbReference type="EMBL" id="KL198021">
    <property type="protein sequence ID" value="KDQ18639.1"/>
    <property type="molecule type" value="Genomic_DNA"/>
</dbReference>
<dbReference type="PANTHER" id="PTHR33096">
    <property type="entry name" value="CXC2 DOMAIN-CONTAINING PROTEIN"/>
    <property type="match status" value="1"/>
</dbReference>
<keyword evidence="1" id="KW-0175">Coiled coil</keyword>
<dbReference type="Pfam" id="PF18802">
    <property type="entry name" value="CxC1"/>
    <property type="match status" value="1"/>
</dbReference>
<feature type="compositionally biased region" description="Polar residues" evidence="2">
    <location>
        <begin position="253"/>
        <end position="262"/>
    </location>
</feature>
<dbReference type="OrthoDB" id="3237105at2759"/>
<gene>
    <name evidence="4" type="ORF">BOTBODRAFT_104297</name>
</gene>
<feature type="region of interest" description="Disordered" evidence="2">
    <location>
        <begin position="181"/>
        <end position="269"/>
    </location>
</feature>
<evidence type="ECO:0000259" key="3">
    <source>
        <dbReference type="Pfam" id="PF18802"/>
    </source>
</evidence>
<dbReference type="InterPro" id="IPR040521">
    <property type="entry name" value="KDZ"/>
</dbReference>
<feature type="non-terminal residue" evidence="4">
    <location>
        <position position="889"/>
    </location>
</feature>
<evidence type="ECO:0000256" key="2">
    <source>
        <dbReference type="SAM" id="MobiDB-lite"/>
    </source>
</evidence>
<feature type="compositionally biased region" description="Polar residues" evidence="2">
    <location>
        <begin position="197"/>
        <end position="208"/>
    </location>
</feature>
<reference evidence="5" key="1">
    <citation type="journal article" date="2014" name="Proc. Natl. Acad. Sci. U.S.A.">
        <title>Extensive sampling of basidiomycete genomes demonstrates inadequacy of the white-rot/brown-rot paradigm for wood decay fungi.</title>
        <authorList>
            <person name="Riley R."/>
            <person name="Salamov A.A."/>
            <person name="Brown D.W."/>
            <person name="Nagy L.G."/>
            <person name="Floudas D."/>
            <person name="Held B.W."/>
            <person name="Levasseur A."/>
            <person name="Lombard V."/>
            <person name="Morin E."/>
            <person name="Otillar R."/>
            <person name="Lindquist E.A."/>
            <person name="Sun H."/>
            <person name="LaButti K.M."/>
            <person name="Schmutz J."/>
            <person name="Jabbour D."/>
            <person name="Luo H."/>
            <person name="Baker S.E."/>
            <person name="Pisabarro A.G."/>
            <person name="Walton J.D."/>
            <person name="Blanchette R.A."/>
            <person name="Henrissat B."/>
            <person name="Martin F."/>
            <person name="Cullen D."/>
            <person name="Hibbett D.S."/>
            <person name="Grigoriev I.V."/>
        </authorList>
    </citation>
    <scope>NUCLEOTIDE SEQUENCE [LARGE SCALE GENOMIC DNA]</scope>
    <source>
        <strain evidence="5">FD-172 SS1</strain>
    </source>
</reference>
<feature type="domain" description="CxC1-like cysteine cluster associated with KDZ transposases" evidence="3">
    <location>
        <begin position="60"/>
        <end position="146"/>
    </location>
</feature>
<organism evidence="4 5">
    <name type="scientific">Botryobasidium botryosum (strain FD-172 SS1)</name>
    <dbReference type="NCBI Taxonomy" id="930990"/>
    <lineage>
        <taxon>Eukaryota</taxon>
        <taxon>Fungi</taxon>
        <taxon>Dikarya</taxon>
        <taxon>Basidiomycota</taxon>
        <taxon>Agaricomycotina</taxon>
        <taxon>Agaricomycetes</taxon>
        <taxon>Cantharellales</taxon>
        <taxon>Botryobasidiaceae</taxon>
        <taxon>Botryobasidium</taxon>
    </lineage>
</organism>
<dbReference type="InParanoid" id="A0A067MSP6"/>
<keyword evidence="5" id="KW-1185">Reference proteome</keyword>
<evidence type="ECO:0000256" key="1">
    <source>
        <dbReference type="SAM" id="Coils"/>
    </source>
</evidence>
<feature type="coiled-coil region" evidence="1">
    <location>
        <begin position="607"/>
        <end position="641"/>
    </location>
</feature>
<dbReference type="AlphaFoldDB" id="A0A067MSP6"/>
<dbReference type="InterPro" id="IPR041320">
    <property type="entry name" value="CxC1"/>
</dbReference>
<dbReference type="PANTHER" id="PTHR33096:SF1">
    <property type="entry name" value="CXC1-LIKE CYSTEINE CLUSTER ASSOCIATED WITH KDZ TRANSPOSASES DOMAIN-CONTAINING PROTEIN"/>
    <property type="match status" value="1"/>
</dbReference>
<dbReference type="Proteomes" id="UP000027195">
    <property type="component" value="Unassembled WGS sequence"/>
</dbReference>
<accession>A0A067MSP6</accession>